<name>A0A2T4G4T6_9PSED</name>
<dbReference type="AlphaFoldDB" id="A0A2T4G4T6"/>
<proteinExistence type="predicted"/>
<dbReference type="EMBL" id="PYWW01000016">
    <property type="protein sequence ID" value="PTC30675.1"/>
    <property type="molecule type" value="Genomic_DNA"/>
</dbReference>
<evidence type="ECO:0000256" key="1">
    <source>
        <dbReference type="SAM" id="MobiDB-lite"/>
    </source>
</evidence>
<protein>
    <submittedName>
        <fullName evidence="3">Uncharacterized protein</fullName>
    </submittedName>
</protein>
<comment type="caution">
    <text evidence="3">The sequence shown here is derived from an EMBL/GenBank/DDBJ whole genome shotgun (WGS) entry which is preliminary data.</text>
</comment>
<feature type="region of interest" description="Disordered" evidence="1">
    <location>
        <begin position="102"/>
        <end position="144"/>
    </location>
</feature>
<reference evidence="3 5" key="2">
    <citation type="submission" date="2018-03" db="EMBL/GenBank/DDBJ databases">
        <title>Diversity of bacteria associated with corn roots inoculated with woodland soils in Canada, and Description of Pseudomonas aylmerense sp. nov.</title>
        <authorList>
            <person name="Tambong J.T."/>
            <person name="Xu R."/>
            <person name="Tchagang C."/>
        </authorList>
    </citation>
    <scope>NUCLEOTIDE SEQUENCE [LARGE SCALE GENOMIC DNA]</scope>
    <source>
        <strain evidence="3 5">S1E44</strain>
    </source>
</reference>
<evidence type="ECO:0000313" key="4">
    <source>
        <dbReference type="Proteomes" id="UP000095081"/>
    </source>
</evidence>
<gene>
    <name evidence="2" type="ORF">BBG20_13160</name>
    <name evidence="3" type="ORF">C9382_08560</name>
</gene>
<sequence length="144" mass="15988">MSFYINDNPAISPFSQVAQNTQPGITNNQDNPDGEARLQQVLKDNPILNRGILSNDDAFRPDKKKLFEGLKSHVGDFTDANKDPNKRADALQKLADKANEIDKDSSLYRHSGSTPGDGFLDQKSEVDALRKYSEEPVPAQKQSQ</sequence>
<keyword evidence="4" id="KW-1185">Reference proteome</keyword>
<dbReference type="EMBL" id="MAUE01000016">
    <property type="protein sequence ID" value="OCW27621.1"/>
    <property type="molecule type" value="Genomic_DNA"/>
</dbReference>
<evidence type="ECO:0000313" key="3">
    <source>
        <dbReference type="EMBL" id="PTC30675.1"/>
    </source>
</evidence>
<evidence type="ECO:0000313" key="5">
    <source>
        <dbReference type="Proteomes" id="UP000240571"/>
    </source>
</evidence>
<dbReference type="Proteomes" id="UP000240571">
    <property type="component" value="Unassembled WGS sequence"/>
</dbReference>
<organism evidence="3 5">
    <name type="scientific">Pseudomonas aylmerensis</name>
    <dbReference type="NCBI Taxonomy" id="1869229"/>
    <lineage>
        <taxon>Bacteria</taxon>
        <taxon>Pseudomonadati</taxon>
        <taxon>Pseudomonadota</taxon>
        <taxon>Gammaproteobacteria</taxon>
        <taxon>Pseudomonadales</taxon>
        <taxon>Pseudomonadaceae</taxon>
        <taxon>Pseudomonas</taxon>
    </lineage>
</organism>
<evidence type="ECO:0000313" key="2">
    <source>
        <dbReference type="EMBL" id="OCW27621.1"/>
    </source>
</evidence>
<reference evidence="2 4" key="1">
    <citation type="submission" date="2016-06" db="EMBL/GenBank/DDBJ databases">
        <title>Draft genome sequence of Pseudomonas sp. S1E40, a novel strain antagonistic activity to fungal plant pathogen.</title>
        <authorList>
            <person name="Tambong J.T."/>
            <person name="Tchagang C."/>
            <person name="Xu R."/>
        </authorList>
    </citation>
    <scope>NUCLEOTIDE SEQUENCE [LARGE SCALE GENOMIC DNA]</scope>
    <source>
        <strain evidence="2 4">S1E40</strain>
    </source>
</reference>
<accession>A0A2T4G4T6</accession>
<dbReference type="Proteomes" id="UP000095081">
    <property type="component" value="Unassembled WGS sequence"/>
</dbReference>
<feature type="compositionally biased region" description="Basic and acidic residues" evidence="1">
    <location>
        <begin position="120"/>
        <end position="134"/>
    </location>
</feature>